<dbReference type="PANTHER" id="PTHR38043:SF1">
    <property type="entry name" value="PROTEIN HEMX"/>
    <property type="match status" value="1"/>
</dbReference>
<keyword evidence="2" id="KW-0812">Transmembrane</keyword>
<gene>
    <name evidence="3" type="ORF">SAMN04488509_106178</name>
</gene>
<sequence length="381" mass="40055">MSDTPTRPDQSPAPPTRGRGALWFALVLLAAAGGGAGYVHFELQRARGAAVDAEAWRLEAEALNARLSALDRQLAQYDGGRRSLDERTAELASNQRVIRQELLGMGERAATIEDAVARLSDQRLRGETALKLNEIEGLLVLADQRLLLARDRAGARTALQLALSALDAVEDPLYAGLALPLRAELAQLDALPADPLPGLRKVLADALSVVPDLPRAALQESRVDASAGVGRLQQALSGLVTVRRTDAAAAVLSGSAREAALEALQLDLRVALLAAEARDADALAAALTRVQSAFVRLFDPADARVRALSEALATLQPADLAAPLPTLGASLAELRALRGGRQRLPDAPVPAVPAAEGEPVESVELELPLEPEVEGEPGSRT</sequence>
<feature type="region of interest" description="Disordered" evidence="1">
    <location>
        <begin position="343"/>
        <end position="381"/>
    </location>
</feature>
<feature type="transmembrane region" description="Helical" evidence="2">
    <location>
        <begin position="20"/>
        <end position="39"/>
    </location>
</feature>
<dbReference type="InterPro" id="IPR007470">
    <property type="entry name" value="HemX"/>
</dbReference>
<evidence type="ECO:0000256" key="2">
    <source>
        <dbReference type="SAM" id="Phobius"/>
    </source>
</evidence>
<dbReference type="PANTHER" id="PTHR38043">
    <property type="entry name" value="PROTEIN HEMX"/>
    <property type="match status" value="1"/>
</dbReference>
<dbReference type="RefSeq" id="WP_176764165.1">
    <property type="nucleotide sequence ID" value="NZ_FNAG01000006.1"/>
</dbReference>
<dbReference type="Proteomes" id="UP000199603">
    <property type="component" value="Unassembled WGS sequence"/>
</dbReference>
<dbReference type="GO" id="GO:0008168">
    <property type="term" value="F:methyltransferase activity"/>
    <property type="evidence" value="ECO:0007669"/>
    <property type="project" value="UniProtKB-KW"/>
</dbReference>
<evidence type="ECO:0000313" key="4">
    <source>
        <dbReference type="Proteomes" id="UP000199603"/>
    </source>
</evidence>
<keyword evidence="2" id="KW-0472">Membrane</keyword>
<protein>
    <submittedName>
        <fullName evidence="3">Uroporphyrin-3 C-methyltransferase</fullName>
    </submittedName>
</protein>
<keyword evidence="2" id="KW-1133">Transmembrane helix</keyword>
<evidence type="ECO:0000256" key="1">
    <source>
        <dbReference type="SAM" id="MobiDB-lite"/>
    </source>
</evidence>
<dbReference type="AlphaFoldDB" id="A0A1G6XDR2"/>
<keyword evidence="4" id="KW-1185">Reference proteome</keyword>
<evidence type="ECO:0000313" key="3">
    <source>
        <dbReference type="EMBL" id="SDD76192.1"/>
    </source>
</evidence>
<accession>A0A1G6XDR2</accession>
<dbReference type="Pfam" id="PF04375">
    <property type="entry name" value="HemX"/>
    <property type="match status" value="1"/>
</dbReference>
<feature type="compositionally biased region" description="Acidic residues" evidence="1">
    <location>
        <begin position="358"/>
        <end position="375"/>
    </location>
</feature>
<organism evidence="3 4">
    <name type="scientific">Aquimonas voraii</name>
    <dbReference type="NCBI Taxonomy" id="265719"/>
    <lineage>
        <taxon>Bacteria</taxon>
        <taxon>Pseudomonadati</taxon>
        <taxon>Pseudomonadota</taxon>
        <taxon>Gammaproteobacteria</taxon>
        <taxon>Lysobacterales</taxon>
        <taxon>Lysobacteraceae</taxon>
        <taxon>Aquimonas</taxon>
    </lineage>
</organism>
<keyword evidence="3" id="KW-0808">Transferase</keyword>
<keyword evidence="3" id="KW-0489">Methyltransferase</keyword>
<dbReference type="STRING" id="265719.SAMN04488509_106178"/>
<reference evidence="3 4" key="1">
    <citation type="submission" date="2016-10" db="EMBL/GenBank/DDBJ databases">
        <authorList>
            <person name="de Groot N.N."/>
        </authorList>
    </citation>
    <scope>NUCLEOTIDE SEQUENCE [LARGE SCALE GENOMIC DNA]</scope>
    <source>
        <strain evidence="3 4">DSM 16957</strain>
    </source>
</reference>
<dbReference type="GO" id="GO:0032259">
    <property type="term" value="P:methylation"/>
    <property type="evidence" value="ECO:0007669"/>
    <property type="project" value="UniProtKB-KW"/>
</dbReference>
<proteinExistence type="predicted"/>
<name>A0A1G6XDR2_9GAMM</name>
<dbReference type="EMBL" id="FNAG01000006">
    <property type="protein sequence ID" value="SDD76192.1"/>
    <property type="molecule type" value="Genomic_DNA"/>
</dbReference>